<dbReference type="RefSeq" id="WP_219001175.1">
    <property type="nucleotide sequence ID" value="NZ_CP079194.1"/>
</dbReference>
<reference evidence="9 10" key="1">
    <citation type="submission" date="2021-07" db="EMBL/GenBank/DDBJ databases">
        <title>A novel Jannaschia species isolated from marine dinoflagellate Ceratoperidinium margalefii.</title>
        <authorList>
            <person name="Jiang Y."/>
            <person name="Li Z."/>
        </authorList>
    </citation>
    <scope>NUCLEOTIDE SEQUENCE [LARGE SCALE GENOMIC DNA]</scope>
    <source>
        <strain evidence="9 10">J12C1-MA-4</strain>
    </source>
</reference>
<dbReference type="EMBL" id="CP079194">
    <property type="protein sequence ID" value="QXT38949.1"/>
    <property type="molecule type" value="Genomic_DNA"/>
</dbReference>
<dbReference type="KEGG" id="gce:KYE46_13550"/>
<evidence type="ECO:0000256" key="6">
    <source>
        <dbReference type="ARBA" id="ARBA00023136"/>
    </source>
</evidence>
<keyword evidence="6 8" id="KW-0472">Membrane</keyword>
<evidence type="ECO:0000313" key="9">
    <source>
        <dbReference type="EMBL" id="QXT38949.1"/>
    </source>
</evidence>
<evidence type="ECO:0000313" key="10">
    <source>
        <dbReference type="Proteomes" id="UP000825009"/>
    </source>
</evidence>
<organism evidence="9 10">
    <name type="scientific">Gymnodinialimonas ceratoperidinii</name>
    <dbReference type="NCBI Taxonomy" id="2856823"/>
    <lineage>
        <taxon>Bacteria</taxon>
        <taxon>Pseudomonadati</taxon>
        <taxon>Pseudomonadota</taxon>
        <taxon>Alphaproteobacteria</taxon>
        <taxon>Rhodobacterales</taxon>
        <taxon>Paracoccaceae</taxon>
        <taxon>Gymnodinialimonas</taxon>
    </lineage>
</organism>
<name>A0A8F6Y9H0_9RHOB</name>
<dbReference type="Proteomes" id="UP000825009">
    <property type="component" value="Chromosome"/>
</dbReference>
<keyword evidence="3" id="KW-1003">Cell membrane</keyword>
<dbReference type="GO" id="GO:0005886">
    <property type="term" value="C:plasma membrane"/>
    <property type="evidence" value="ECO:0007669"/>
    <property type="project" value="UniProtKB-SubCell"/>
</dbReference>
<sequence length="124" mass="13464">MSQRQSKPRTPREPTIALINVVFLMLVFFLIAGTIAAPLDPRVRLVETDELEGRAPPDAAVVLADGSLLLDGRSITPEALAETGPILRLVPDRELPASELVSLSRSLREAGAEEVWVVTERGLQ</sequence>
<feature type="transmembrane region" description="Helical" evidence="8">
    <location>
        <begin position="16"/>
        <end position="39"/>
    </location>
</feature>
<evidence type="ECO:0000256" key="3">
    <source>
        <dbReference type="ARBA" id="ARBA00022475"/>
    </source>
</evidence>
<dbReference type="Pfam" id="PF02472">
    <property type="entry name" value="ExbD"/>
    <property type="match status" value="1"/>
</dbReference>
<proteinExistence type="inferred from homology"/>
<keyword evidence="7" id="KW-0653">Protein transport</keyword>
<keyword evidence="7" id="KW-0813">Transport</keyword>
<comment type="similarity">
    <text evidence="2 7">Belongs to the ExbD/TolR family.</text>
</comment>
<keyword evidence="10" id="KW-1185">Reference proteome</keyword>
<gene>
    <name evidence="9" type="ORF">KYE46_13550</name>
</gene>
<evidence type="ECO:0000256" key="5">
    <source>
        <dbReference type="ARBA" id="ARBA00022989"/>
    </source>
</evidence>
<evidence type="ECO:0000256" key="1">
    <source>
        <dbReference type="ARBA" id="ARBA00004162"/>
    </source>
</evidence>
<dbReference type="GO" id="GO:0022857">
    <property type="term" value="F:transmembrane transporter activity"/>
    <property type="evidence" value="ECO:0007669"/>
    <property type="project" value="InterPro"/>
</dbReference>
<evidence type="ECO:0000256" key="8">
    <source>
        <dbReference type="SAM" id="Phobius"/>
    </source>
</evidence>
<dbReference type="InterPro" id="IPR003400">
    <property type="entry name" value="ExbD"/>
</dbReference>
<dbReference type="GO" id="GO:0015031">
    <property type="term" value="P:protein transport"/>
    <property type="evidence" value="ECO:0007669"/>
    <property type="project" value="UniProtKB-KW"/>
</dbReference>
<dbReference type="AlphaFoldDB" id="A0A8F6Y9H0"/>
<keyword evidence="5 8" id="KW-1133">Transmembrane helix</keyword>
<keyword evidence="4 7" id="KW-0812">Transmembrane</keyword>
<evidence type="ECO:0000256" key="7">
    <source>
        <dbReference type="RuleBase" id="RU003879"/>
    </source>
</evidence>
<evidence type="ECO:0000256" key="2">
    <source>
        <dbReference type="ARBA" id="ARBA00005811"/>
    </source>
</evidence>
<comment type="subcellular location">
    <subcellularLocation>
        <location evidence="1">Cell membrane</location>
        <topology evidence="1">Single-pass membrane protein</topology>
    </subcellularLocation>
    <subcellularLocation>
        <location evidence="7">Cell membrane</location>
        <topology evidence="7">Single-pass type II membrane protein</topology>
    </subcellularLocation>
</comment>
<protein>
    <submittedName>
        <fullName evidence="9">Biopolymer transporter ExbD</fullName>
    </submittedName>
</protein>
<accession>A0A8F6Y9H0</accession>
<evidence type="ECO:0000256" key="4">
    <source>
        <dbReference type="ARBA" id="ARBA00022692"/>
    </source>
</evidence>